<sequence>MIPTDPGTSALLLTACVIGITHTLMGPDHYLPFVALGKARDWSTRRILTVTLLCGIGHVAGSILLGAIGLAAGWSLGGLEAIEAVRGELAAWLLIILGLLYLIWATRNLSRSKPHEHWHGHADGEVHSHEHTHHGAHAHPHEAGQGVRSSTTAWSLFIIFVFGPCEAFIPLLLFPAFQQNGQLAVATTLVFAVSTVATMIGTVFLLSKGVQMVALKPLARYGHVMAGLVILGCGTAIHLGL</sequence>
<evidence type="ECO:0000313" key="4">
    <source>
        <dbReference type="Proteomes" id="UP000478417"/>
    </source>
</evidence>
<keyword evidence="2" id="KW-1133">Transmembrane helix</keyword>
<evidence type="ECO:0000313" key="3">
    <source>
        <dbReference type="EMBL" id="NDV63473.1"/>
    </source>
</evidence>
<feature type="transmembrane region" description="Helical" evidence="2">
    <location>
        <begin position="47"/>
        <end position="77"/>
    </location>
</feature>
<feature type="transmembrane region" description="Helical" evidence="2">
    <location>
        <begin position="6"/>
        <end position="26"/>
    </location>
</feature>
<evidence type="ECO:0000256" key="1">
    <source>
        <dbReference type="SAM" id="MobiDB-lite"/>
    </source>
</evidence>
<organism evidence="3 4">
    <name type="scientific">Oceanipulchritudo coccoides</name>
    <dbReference type="NCBI Taxonomy" id="2706888"/>
    <lineage>
        <taxon>Bacteria</taxon>
        <taxon>Pseudomonadati</taxon>
        <taxon>Verrucomicrobiota</taxon>
        <taxon>Opitutia</taxon>
        <taxon>Puniceicoccales</taxon>
        <taxon>Oceanipulchritudinaceae</taxon>
        <taxon>Oceanipulchritudo</taxon>
    </lineage>
</organism>
<dbReference type="Proteomes" id="UP000478417">
    <property type="component" value="Unassembled WGS sequence"/>
</dbReference>
<reference evidence="3 4" key="1">
    <citation type="submission" date="2020-02" db="EMBL/GenBank/DDBJ databases">
        <title>Albibacoteraceae fam. nov., the first described family within the subdivision 4 Verrucomicrobia.</title>
        <authorList>
            <person name="Xi F."/>
        </authorList>
    </citation>
    <scope>NUCLEOTIDE SEQUENCE [LARGE SCALE GENOMIC DNA]</scope>
    <source>
        <strain evidence="3 4">CK1056</strain>
    </source>
</reference>
<dbReference type="EMBL" id="JAAGNX010000003">
    <property type="protein sequence ID" value="NDV63473.1"/>
    <property type="molecule type" value="Genomic_DNA"/>
</dbReference>
<protein>
    <submittedName>
        <fullName evidence="3">Uncharacterized protein</fullName>
    </submittedName>
</protein>
<proteinExistence type="predicted"/>
<feature type="compositionally biased region" description="Basic and acidic residues" evidence="1">
    <location>
        <begin position="116"/>
        <end position="129"/>
    </location>
</feature>
<keyword evidence="2" id="KW-0472">Membrane</keyword>
<dbReference type="InterPro" id="IPR036259">
    <property type="entry name" value="MFS_trans_sf"/>
</dbReference>
<gene>
    <name evidence="3" type="ORF">G0Q06_13490</name>
</gene>
<accession>A0A6B2M3Z1</accession>
<feature type="transmembrane region" description="Helical" evidence="2">
    <location>
        <begin position="89"/>
        <end position="106"/>
    </location>
</feature>
<keyword evidence="2" id="KW-0812">Transmembrane</keyword>
<feature type="transmembrane region" description="Helical" evidence="2">
    <location>
        <begin position="218"/>
        <end position="239"/>
    </location>
</feature>
<feature type="transmembrane region" description="Helical" evidence="2">
    <location>
        <begin position="183"/>
        <end position="206"/>
    </location>
</feature>
<comment type="caution">
    <text evidence="3">The sequence shown here is derived from an EMBL/GenBank/DDBJ whole genome shotgun (WGS) entry which is preliminary data.</text>
</comment>
<dbReference type="PANTHER" id="PTHR33876">
    <property type="entry name" value="UNNAMED PRODUCT"/>
    <property type="match status" value="1"/>
</dbReference>
<name>A0A6B2M3Z1_9BACT</name>
<keyword evidence="4" id="KW-1185">Reference proteome</keyword>
<dbReference type="PANTHER" id="PTHR33876:SF4">
    <property type="entry name" value="CHLOROPLAST PROTEIN FOR GROWTH AND FERTILITY 2"/>
    <property type="match status" value="1"/>
</dbReference>
<evidence type="ECO:0000256" key="2">
    <source>
        <dbReference type="SAM" id="Phobius"/>
    </source>
</evidence>
<dbReference type="RefSeq" id="WP_163967047.1">
    <property type="nucleotide sequence ID" value="NZ_JAAGNX010000003.1"/>
</dbReference>
<feature type="region of interest" description="Disordered" evidence="1">
    <location>
        <begin position="116"/>
        <end position="144"/>
    </location>
</feature>
<dbReference type="InterPro" id="IPR052776">
    <property type="entry name" value="Chloro_ReproSupport/MetalTrans"/>
</dbReference>
<dbReference type="AlphaFoldDB" id="A0A6B2M3Z1"/>
<feature type="transmembrane region" description="Helical" evidence="2">
    <location>
        <begin position="154"/>
        <end position="177"/>
    </location>
</feature>
<dbReference type="SUPFAM" id="SSF103473">
    <property type="entry name" value="MFS general substrate transporter"/>
    <property type="match status" value="1"/>
</dbReference>